<feature type="coiled-coil region" evidence="10">
    <location>
        <begin position="797"/>
        <end position="864"/>
    </location>
</feature>
<dbReference type="GO" id="GO:0005524">
    <property type="term" value="F:ATP binding"/>
    <property type="evidence" value="ECO:0007669"/>
    <property type="project" value="UniProtKB-KW"/>
</dbReference>
<keyword evidence="9" id="KW-0234">DNA repair</keyword>
<accession>A0A133Y7V3</accession>
<organism evidence="14 15">
    <name type="scientific">Amygdalobacter nucleatus</name>
    <dbReference type="NCBI Taxonomy" id="3029274"/>
    <lineage>
        <taxon>Bacteria</taxon>
        <taxon>Bacillati</taxon>
        <taxon>Bacillota</taxon>
        <taxon>Clostridia</taxon>
        <taxon>Eubacteriales</taxon>
        <taxon>Oscillospiraceae</taxon>
        <taxon>Amygdalobacter</taxon>
    </lineage>
</organism>
<evidence type="ECO:0000256" key="9">
    <source>
        <dbReference type="ARBA" id="ARBA00023204"/>
    </source>
</evidence>
<evidence type="ECO:0000256" key="1">
    <source>
        <dbReference type="ARBA" id="ARBA00022722"/>
    </source>
</evidence>
<dbReference type="InterPro" id="IPR049035">
    <property type="entry name" value="ADDB_N"/>
</dbReference>
<dbReference type="InterPro" id="IPR038726">
    <property type="entry name" value="PDDEXK_AddAB-type"/>
</dbReference>
<evidence type="ECO:0000256" key="8">
    <source>
        <dbReference type="ARBA" id="ARBA00023125"/>
    </source>
</evidence>
<evidence type="ECO:0000256" key="3">
    <source>
        <dbReference type="ARBA" id="ARBA00022763"/>
    </source>
</evidence>
<feature type="domain" description="PD-(D/E)XK endonuclease-like" evidence="12">
    <location>
        <begin position="994"/>
        <end position="1069"/>
    </location>
</feature>
<dbReference type="SUPFAM" id="SSF52540">
    <property type="entry name" value="P-loop containing nucleoside triphosphate hydrolases"/>
    <property type="match status" value="1"/>
</dbReference>
<keyword evidence="4" id="KW-0378">Hydrolase</keyword>
<evidence type="ECO:0000256" key="11">
    <source>
        <dbReference type="SAM" id="MobiDB-lite"/>
    </source>
</evidence>
<keyword evidence="1" id="KW-0540">Nuclease</keyword>
<dbReference type="GO" id="GO:0004527">
    <property type="term" value="F:exonuclease activity"/>
    <property type="evidence" value="ECO:0007669"/>
    <property type="project" value="UniProtKB-KW"/>
</dbReference>
<evidence type="ECO:0000313" key="14">
    <source>
        <dbReference type="EMBL" id="KXB39247.1"/>
    </source>
</evidence>
<dbReference type="RefSeq" id="WP_066714861.1">
    <property type="nucleotide sequence ID" value="NZ_KQ959596.1"/>
</dbReference>
<keyword evidence="2" id="KW-0547">Nucleotide-binding</keyword>
<dbReference type="GO" id="GO:0003677">
    <property type="term" value="F:DNA binding"/>
    <property type="evidence" value="ECO:0007669"/>
    <property type="project" value="UniProtKB-KW"/>
</dbReference>
<evidence type="ECO:0000256" key="7">
    <source>
        <dbReference type="ARBA" id="ARBA00022840"/>
    </source>
</evidence>
<dbReference type="EMBL" id="LSCV01000042">
    <property type="protein sequence ID" value="KXB39247.1"/>
    <property type="molecule type" value="Genomic_DNA"/>
</dbReference>
<gene>
    <name evidence="14" type="ORF">HMPREF1872_01279</name>
</gene>
<dbReference type="Gene3D" id="3.40.50.300">
    <property type="entry name" value="P-loop containing nucleotide triphosphate hydrolases"/>
    <property type="match status" value="1"/>
</dbReference>
<dbReference type="Pfam" id="PF12705">
    <property type="entry name" value="PDDEXK_1"/>
    <property type="match status" value="2"/>
</dbReference>
<reference evidence="15" key="1">
    <citation type="submission" date="2016-01" db="EMBL/GenBank/DDBJ databases">
        <authorList>
            <person name="Mitreva M."/>
            <person name="Pepin K.H."/>
            <person name="Mihindukulasuriya K.A."/>
            <person name="Fulton R."/>
            <person name="Fronick C."/>
            <person name="O'Laughlin M."/>
            <person name="Miner T."/>
            <person name="Herter B."/>
            <person name="Rosa B.A."/>
            <person name="Cordes M."/>
            <person name="Tomlinson C."/>
            <person name="Wollam A."/>
            <person name="Palsikar V.B."/>
            <person name="Mardis E.R."/>
            <person name="Wilson R.K."/>
        </authorList>
    </citation>
    <scope>NUCLEOTIDE SEQUENCE [LARGE SCALE GENOMIC DNA]</scope>
    <source>
        <strain evidence="15">KA00274</strain>
    </source>
</reference>
<evidence type="ECO:0000256" key="6">
    <source>
        <dbReference type="ARBA" id="ARBA00022839"/>
    </source>
</evidence>
<evidence type="ECO:0000259" key="13">
    <source>
        <dbReference type="Pfam" id="PF21445"/>
    </source>
</evidence>
<dbReference type="GO" id="GO:0004386">
    <property type="term" value="F:helicase activity"/>
    <property type="evidence" value="ECO:0007669"/>
    <property type="project" value="UniProtKB-KW"/>
</dbReference>
<evidence type="ECO:0000256" key="5">
    <source>
        <dbReference type="ARBA" id="ARBA00022806"/>
    </source>
</evidence>
<dbReference type="InterPro" id="IPR027417">
    <property type="entry name" value="P-loop_NTPase"/>
</dbReference>
<keyword evidence="8" id="KW-0238">DNA-binding</keyword>
<sequence length="1490" mass="168556">MHIVAGADKFQILDYMTDAVCQLRQKKQFKPIFVIVPENRKLLLEQNLLSKAGGQLFFTEVLSIKRLAYRLFKETLACQMKAVSNELASLLVYIHVQTIKSEQASQEEANYAALSSFFHKPEYMQKLLTTEADLRRFQLNLTDIITALAKFKTAKADKLRKKLTALQDLSTAYQTALETENLTDSVGIVAALINLLKQYRQFKEKQGDSFEATLKRLSFLDNSAFYFYGFAEDNFITRQEWTLLEELSKLGVDLCLSVSLPNIAANYPKIATLRAEFEFVQANYSYYYQPNLRNLGSDKCLDFFQHLPIKAANVYQAGIRACLELLSLPALGKLECTYLIPNYDLNQAAIEAKLCDLQVPQATSEAVQKTALEATFQTSKKATCELNNGTKLAPEQAKLAKWPAPLNRQLNLKQTSDKLSIYRAILRELELNCTGPNAKNKFSDCAILFSNYAEDSAEFLSVAADFNLPIYLAEEQAQSSILSSYLDKLWQILKYGLNRETVLAFLHSPLWKNKHYDLANYENYLLSHDLNYRRLLGPFRKLTDFLAIDLAKNSLDCLMEVEAGKISEEILWPLSKLQKNLQKAKTRGERLKAILRYLQDSALAERIYLLSQDLTNSENALLRQAGETLQAAFQKFIKHYGELLKYSYDLQHESLIDFLNSLELDFKTMEFNLLPSFGLQIWVSGAEKAAYMRFKVIYLINFAQVNDLVNQMQSGVFSLEDLELLASYEAELGKTRNALAFNNAISAFDTSSASQRQLLCFLYANLILPAEVTICQFTNEANTWPMQLASLPGVEVQNVANESLNEAKDSLNEAKDSLNEAEASLTHKQTTTKALLSSDYLQANSELIKQLAKLDLQAKQAVKQSKTWQTLWHNYLSAYELCAVSEQMYPKRKFRLAILEFLNFAKQTCQALQEVSVPENQVTPEPTPETTTDVMPETKENATTEALTEAMTDASNNIETEWQLGSEINLLRMEQSEKQLDFALLKRLLANRYTFSINQLETYRQNPFVFFCRYLLGLQEANSISKSARNYGILLHAFAELAVKTFYLTSYKLSEQAIDIDHLNELAQTLDISALQAYLQTSLKEPFTATLPLSKTNDMTAKIAKIYQALTAPYLYDYQPSISLLEFMKQTESERVEQASLNNLAASLETLKAKQATKRMFVQQIWQNLEKTRGEKLDLNSLVYQEVLYPQLIDQALYSLKNILGQTRQDAEYTLPTYLEKRFELPLADSNLIASLSADLAQTANSDKATILDKMEISDKVAICKAAQLLGKIDRVDTAFDSNFQATDFAVIDYKTGSTKFDYERLLAGFDLQMPLYTALVNNKLKVSQASYLYLKNLYVNKSKSGLASKALDLGPNFFALSRNAHELIAKLEVCKEDKASDKFKLTSSDFVRNSQLLNDLADYSLHLSQASLVDILAAKFPYLPILGADGTGNLPFQCLAKYDLASGAYRYMASERANSKGKKNSALTKLEAALQAWQNRLNQEANLDE</sequence>
<name>A0A133Y7V3_9FIRM</name>
<dbReference type="OrthoDB" id="9758506at2"/>
<evidence type="ECO:0000256" key="4">
    <source>
        <dbReference type="ARBA" id="ARBA00022801"/>
    </source>
</evidence>
<proteinExistence type="predicted"/>
<evidence type="ECO:0000256" key="10">
    <source>
        <dbReference type="SAM" id="Coils"/>
    </source>
</evidence>
<keyword evidence="6" id="KW-0269">Exonuclease</keyword>
<evidence type="ECO:0000313" key="15">
    <source>
        <dbReference type="Proteomes" id="UP000070080"/>
    </source>
</evidence>
<evidence type="ECO:0008006" key="16">
    <source>
        <dbReference type="Google" id="ProtNLM"/>
    </source>
</evidence>
<evidence type="ECO:0000259" key="12">
    <source>
        <dbReference type="Pfam" id="PF12705"/>
    </source>
</evidence>
<keyword evidence="10" id="KW-0175">Coiled coil</keyword>
<protein>
    <recommendedName>
        <fullName evidence="16">PD-(D/E)XK endonuclease-like domain-containing protein</fullName>
    </recommendedName>
</protein>
<keyword evidence="7" id="KW-0067">ATP-binding</keyword>
<feature type="region of interest" description="Disordered" evidence="11">
    <location>
        <begin position="917"/>
        <end position="936"/>
    </location>
</feature>
<dbReference type="Proteomes" id="UP000070080">
    <property type="component" value="Unassembled WGS sequence"/>
</dbReference>
<feature type="compositionally biased region" description="Low complexity" evidence="11">
    <location>
        <begin position="917"/>
        <end position="935"/>
    </location>
</feature>
<feature type="domain" description="ATP-dependent helicase/deoxyribonuclease subunit B N-terminal" evidence="13">
    <location>
        <begin position="19"/>
        <end position="204"/>
    </location>
</feature>
<dbReference type="Pfam" id="PF21445">
    <property type="entry name" value="ADDB_N"/>
    <property type="match status" value="1"/>
</dbReference>
<dbReference type="STRING" id="1497955.HMPREF1872_01279"/>
<comment type="caution">
    <text evidence="14">The sequence shown here is derived from an EMBL/GenBank/DDBJ whole genome shotgun (WGS) entry which is preliminary data.</text>
</comment>
<evidence type="ECO:0000256" key="2">
    <source>
        <dbReference type="ARBA" id="ARBA00022741"/>
    </source>
</evidence>
<keyword evidence="15" id="KW-1185">Reference proteome</keyword>
<keyword evidence="5" id="KW-0347">Helicase</keyword>
<keyword evidence="3" id="KW-0227">DNA damage</keyword>
<dbReference type="GO" id="GO:0006281">
    <property type="term" value="P:DNA repair"/>
    <property type="evidence" value="ECO:0007669"/>
    <property type="project" value="UniProtKB-KW"/>
</dbReference>
<feature type="domain" description="PD-(D/E)XK endonuclease-like" evidence="12">
    <location>
        <begin position="1258"/>
        <end position="1371"/>
    </location>
</feature>